<evidence type="ECO:0000259" key="1">
    <source>
        <dbReference type="PROSITE" id="PS50853"/>
    </source>
</evidence>
<dbReference type="InterPro" id="IPR036116">
    <property type="entry name" value="FN3_sf"/>
</dbReference>
<dbReference type="AlphaFoldDB" id="A0A7K3WWJ5"/>
<evidence type="ECO:0000313" key="3">
    <source>
        <dbReference type="Proteomes" id="UP000486602"/>
    </source>
</evidence>
<feature type="domain" description="Fibronectin type-III" evidence="1">
    <location>
        <begin position="116"/>
        <end position="204"/>
    </location>
</feature>
<comment type="caution">
    <text evidence="2">The sequence shown here is derived from an EMBL/GenBank/DDBJ whole genome shotgun (WGS) entry which is preliminary data.</text>
</comment>
<organism evidence="2 3">
    <name type="scientific">Cryomorpha ignava</name>
    <dbReference type="NCBI Taxonomy" id="101383"/>
    <lineage>
        <taxon>Bacteria</taxon>
        <taxon>Pseudomonadati</taxon>
        <taxon>Bacteroidota</taxon>
        <taxon>Flavobacteriia</taxon>
        <taxon>Flavobacteriales</taxon>
        <taxon>Cryomorphaceae</taxon>
        <taxon>Cryomorpha</taxon>
    </lineage>
</organism>
<dbReference type="EMBL" id="JAAGVY010000037">
    <property type="protein sequence ID" value="NEN24985.1"/>
    <property type="molecule type" value="Genomic_DNA"/>
</dbReference>
<dbReference type="PROSITE" id="PS50853">
    <property type="entry name" value="FN3"/>
    <property type="match status" value="1"/>
</dbReference>
<evidence type="ECO:0000313" key="2">
    <source>
        <dbReference type="EMBL" id="NEN24985.1"/>
    </source>
</evidence>
<dbReference type="SMART" id="SM00060">
    <property type="entry name" value="FN3"/>
    <property type="match status" value="1"/>
</dbReference>
<reference evidence="2 3" key="1">
    <citation type="submission" date="2020-02" db="EMBL/GenBank/DDBJ databases">
        <title>Out from the shadows clarifying the taxonomy of the family Cryomorphaceae and related taxa by utilizing the GTDB taxonomic framework.</title>
        <authorList>
            <person name="Bowman J.P."/>
        </authorList>
    </citation>
    <scope>NUCLEOTIDE SEQUENCE [LARGE SCALE GENOMIC DNA]</scope>
    <source>
        <strain evidence="2 3">QSSC 1-22</strain>
    </source>
</reference>
<dbReference type="Gene3D" id="2.60.40.10">
    <property type="entry name" value="Immunoglobulins"/>
    <property type="match status" value="1"/>
</dbReference>
<name>A0A7K3WWJ5_9FLAO</name>
<dbReference type="InterPro" id="IPR013783">
    <property type="entry name" value="Ig-like_fold"/>
</dbReference>
<proteinExistence type="predicted"/>
<dbReference type="InterPro" id="IPR003961">
    <property type="entry name" value="FN3_dom"/>
</dbReference>
<protein>
    <recommendedName>
        <fullName evidence="1">Fibronectin type-III domain-containing protein</fullName>
    </recommendedName>
</protein>
<keyword evidence="3" id="KW-1185">Reference proteome</keyword>
<dbReference type="CDD" id="cd00063">
    <property type="entry name" value="FN3"/>
    <property type="match status" value="1"/>
</dbReference>
<dbReference type="Proteomes" id="UP000486602">
    <property type="component" value="Unassembled WGS sequence"/>
</dbReference>
<gene>
    <name evidence="2" type="ORF">G3O08_15905</name>
</gene>
<accession>A0A7K3WWJ5</accession>
<dbReference type="SUPFAM" id="SSF49265">
    <property type="entry name" value="Fibronectin type III"/>
    <property type="match status" value="1"/>
</dbReference>
<dbReference type="Pfam" id="PF00041">
    <property type="entry name" value="fn3"/>
    <property type="match status" value="1"/>
</dbReference>
<dbReference type="RefSeq" id="WP_163286377.1">
    <property type="nucleotide sequence ID" value="NZ_JAAGVY010000037.1"/>
</dbReference>
<sequence>MSKIKIGLRDLNCEEKVEMAKRIESGLKSVTEFKKHKALIRDLIKSRNSLIQAIEMAAFGDKRAIGARNLCEKQLDSIIRKAAAYVNHESNGCDELIVSAGFELRKRNNTPSELESPEGLKIKRTEKSGELKLNWKPVKNSRNYLVQFTAKKPAKKTDWETLFSTRSGCFLNALIPGKIYRIRILAVGAKGVSEPGEMIEIMAA</sequence>